<feature type="transmembrane region" description="Helical" evidence="6">
    <location>
        <begin position="373"/>
        <end position="392"/>
    </location>
</feature>
<feature type="transmembrane region" description="Helical" evidence="6">
    <location>
        <begin position="431"/>
        <end position="449"/>
    </location>
</feature>
<feature type="transmembrane region" description="Helical" evidence="6">
    <location>
        <begin position="12"/>
        <end position="33"/>
    </location>
</feature>
<dbReference type="RefSeq" id="WP_065393428.1">
    <property type="nucleotide sequence ID" value="NZ_JBOFOB010000570.1"/>
</dbReference>
<evidence type="ECO:0000313" key="7">
    <source>
        <dbReference type="EMBL" id="OCA76796.1"/>
    </source>
</evidence>
<evidence type="ECO:0000313" key="8">
    <source>
        <dbReference type="Proteomes" id="UP000092651"/>
    </source>
</evidence>
<feature type="transmembrane region" description="Helical" evidence="6">
    <location>
        <begin position="341"/>
        <end position="361"/>
    </location>
</feature>
<keyword evidence="5 6" id="KW-0472">Membrane</keyword>
<feature type="transmembrane region" description="Helical" evidence="6">
    <location>
        <begin position="398"/>
        <end position="419"/>
    </location>
</feature>
<feature type="transmembrane region" description="Helical" evidence="6">
    <location>
        <begin position="455"/>
        <end position="471"/>
    </location>
</feature>
<feature type="transmembrane region" description="Helical" evidence="6">
    <location>
        <begin position="45"/>
        <end position="65"/>
    </location>
</feature>
<feature type="transmembrane region" description="Helical" evidence="6">
    <location>
        <begin position="148"/>
        <end position="165"/>
    </location>
</feature>
<evidence type="ECO:0000256" key="2">
    <source>
        <dbReference type="ARBA" id="ARBA00022475"/>
    </source>
</evidence>
<name>A0A1B8ZYY0_9FLAO</name>
<dbReference type="PANTHER" id="PTHR30250">
    <property type="entry name" value="PST FAMILY PREDICTED COLANIC ACID TRANSPORTER"/>
    <property type="match status" value="1"/>
</dbReference>
<evidence type="ECO:0000256" key="6">
    <source>
        <dbReference type="SAM" id="Phobius"/>
    </source>
</evidence>
<dbReference type="InterPro" id="IPR050833">
    <property type="entry name" value="Poly_Biosynth_Transport"/>
</dbReference>
<dbReference type="EMBL" id="MAYH01000002">
    <property type="protein sequence ID" value="OCA76796.1"/>
    <property type="molecule type" value="Genomic_DNA"/>
</dbReference>
<comment type="subcellular location">
    <subcellularLocation>
        <location evidence="1">Cell membrane</location>
        <topology evidence="1">Multi-pass membrane protein</topology>
    </subcellularLocation>
</comment>
<dbReference type="AlphaFoldDB" id="A0A1B8ZYY0"/>
<dbReference type="Proteomes" id="UP000092651">
    <property type="component" value="Unassembled WGS sequence"/>
</dbReference>
<sequence length="484" mass="55428">MYKKLFGQTAVYGLSSVLVRIFPFIIAPIVTSFFGPAASSPFVDWYSIAGVITVLLTHGMETSFFRFAQEENIDKKTLISTCSVSIISIGLIYLILGYVFRYQLAQAFETPDQVNFLVIFLFILSLDAFATIPSAILRLQGKPFKYMLSKVAGSTVYFLLVLFFIKWLPKHPEGILGLKYNPDFGIGYVFVANLIQSIITLLIVGKEFFSFSFSKFDFNLWKRIMNYSWPVMIAGLAGIVNQTLDRQFLKYLLPEEEARHQIGVYGAVYKIATFITVFRQAYQLGIEPYFFSSFKNKDSHKTYAVLMDVFVICSCIIYMGLMVNLQWISEKYLGNPLYYEGIKIIPFVMLGALFLGIYLNLSIWYKLSDQTRVGLYISIIGACITILINFLFIPQYGYWASAMAALITFTSMMVISYIWGQRQYPIHYNTGKIVMYLAFTITFSLLSFYEFRTNYLIGNLFLILFLCLVAFKEKAILSKIIKRG</sequence>
<accession>A0A1B8ZYY0</accession>
<keyword evidence="4 6" id="KW-1133">Transmembrane helix</keyword>
<feature type="transmembrane region" description="Helical" evidence="6">
    <location>
        <begin position="303"/>
        <end position="321"/>
    </location>
</feature>
<feature type="transmembrane region" description="Helical" evidence="6">
    <location>
        <begin position="116"/>
        <end position="136"/>
    </location>
</feature>
<comment type="caution">
    <text evidence="7">The sequence shown here is derived from an EMBL/GenBank/DDBJ whole genome shotgun (WGS) entry which is preliminary data.</text>
</comment>
<protein>
    <submittedName>
        <fullName evidence="7">Polysaccharide biosynthesis protein</fullName>
    </submittedName>
</protein>
<keyword evidence="3 6" id="KW-0812">Transmembrane</keyword>
<evidence type="ECO:0000256" key="3">
    <source>
        <dbReference type="ARBA" id="ARBA00022692"/>
    </source>
</evidence>
<dbReference type="GO" id="GO:0005886">
    <property type="term" value="C:plasma membrane"/>
    <property type="evidence" value="ECO:0007669"/>
    <property type="project" value="UniProtKB-SubCell"/>
</dbReference>
<keyword evidence="8" id="KW-1185">Reference proteome</keyword>
<keyword evidence="2" id="KW-1003">Cell membrane</keyword>
<feature type="transmembrane region" description="Helical" evidence="6">
    <location>
        <begin position="77"/>
        <end position="96"/>
    </location>
</feature>
<reference evidence="7 8" key="1">
    <citation type="submission" date="2016-07" db="EMBL/GenBank/DDBJ databases">
        <authorList>
            <person name="Jeong J.-J."/>
            <person name="Kim D.W."/>
            <person name="Sang M.K."/>
            <person name="Choi I.-G."/>
            <person name="Kim K.D."/>
        </authorList>
    </citation>
    <scope>NUCLEOTIDE SEQUENCE [LARGE SCALE GENOMIC DNA]</scope>
    <source>
        <strain evidence="7 8">UTM-3</strain>
    </source>
</reference>
<evidence type="ECO:0000256" key="5">
    <source>
        <dbReference type="ARBA" id="ARBA00023136"/>
    </source>
</evidence>
<evidence type="ECO:0000256" key="4">
    <source>
        <dbReference type="ARBA" id="ARBA00022989"/>
    </source>
</evidence>
<dbReference type="PANTHER" id="PTHR30250:SF11">
    <property type="entry name" value="O-ANTIGEN TRANSPORTER-RELATED"/>
    <property type="match status" value="1"/>
</dbReference>
<dbReference type="Pfam" id="PF01943">
    <property type="entry name" value="Polysacc_synt"/>
    <property type="match status" value="1"/>
</dbReference>
<feature type="transmembrane region" description="Helical" evidence="6">
    <location>
        <begin position="185"/>
        <end position="204"/>
    </location>
</feature>
<dbReference type="InterPro" id="IPR002797">
    <property type="entry name" value="Polysacc_synth"/>
</dbReference>
<proteinExistence type="predicted"/>
<dbReference type="OrthoDB" id="9814608at2"/>
<gene>
    <name evidence="7" type="ORF">BBI01_21775</name>
</gene>
<evidence type="ECO:0000256" key="1">
    <source>
        <dbReference type="ARBA" id="ARBA00004651"/>
    </source>
</evidence>
<organism evidence="7 8">
    <name type="scientific">Chryseobacterium artocarpi</name>
    <dbReference type="NCBI Taxonomy" id="1414727"/>
    <lineage>
        <taxon>Bacteria</taxon>
        <taxon>Pseudomonadati</taxon>
        <taxon>Bacteroidota</taxon>
        <taxon>Flavobacteriia</taxon>
        <taxon>Flavobacteriales</taxon>
        <taxon>Weeksellaceae</taxon>
        <taxon>Chryseobacterium group</taxon>
        <taxon>Chryseobacterium</taxon>
    </lineage>
</organism>